<proteinExistence type="predicted"/>
<gene>
    <name evidence="1" type="ORF">RV15_GL000366</name>
</gene>
<name>A0AA91JP55_9ENTE</name>
<comment type="caution">
    <text evidence="1">The sequence shown here is derived from an EMBL/GenBank/DDBJ whole genome shotgun (WGS) entry which is preliminary data.</text>
</comment>
<evidence type="ECO:0000313" key="1">
    <source>
        <dbReference type="EMBL" id="OJG91699.1"/>
    </source>
</evidence>
<sequence>MRNQADFRQLPYHLLIQKADLKLLGPVAQIKAPDPQPK</sequence>
<dbReference type="Proteomes" id="UP000183039">
    <property type="component" value="Unassembled WGS sequence"/>
</dbReference>
<protein>
    <submittedName>
        <fullName evidence="1">Uncharacterized protein</fullName>
    </submittedName>
</protein>
<dbReference type="AlphaFoldDB" id="A0AA91JP55"/>
<dbReference type="EMBL" id="JXLC01000011">
    <property type="protein sequence ID" value="OJG91699.1"/>
    <property type="molecule type" value="Genomic_DNA"/>
</dbReference>
<reference evidence="1 2" key="1">
    <citation type="submission" date="2014-12" db="EMBL/GenBank/DDBJ databases">
        <title>Draft genome sequences of 29 type strains of Enterococci.</title>
        <authorList>
            <person name="Zhong Z."/>
            <person name="Sun Z."/>
            <person name="Liu W."/>
            <person name="Zhang W."/>
            <person name="Zhang H."/>
        </authorList>
    </citation>
    <scope>NUCLEOTIDE SEQUENCE [LARGE SCALE GENOMIC DNA]</scope>
    <source>
        <strain evidence="1 2">DSM 22801</strain>
    </source>
</reference>
<accession>A0AA91JP55</accession>
<evidence type="ECO:0000313" key="2">
    <source>
        <dbReference type="Proteomes" id="UP000183039"/>
    </source>
</evidence>
<organism evidence="1 2">
    <name type="scientific">Enterococcus silesiacus</name>
    <dbReference type="NCBI Taxonomy" id="332949"/>
    <lineage>
        <taxon>Bacteria</taxon>
        <taxon>Bacillati</taxon>
        <taxon>Bacillota</taxon>
        <taxon>Bacilli</taxon>
        <taxon>Lactobacillales</taxon>
        <taxon>Enterococcaceae</taxon>
        <taxon>Enterococcus</taxon>
    </lineage>
</organism>